<gene>
    <name evidence="2" type="ORF">AVDCRST_MAG05-1655</name>
</gene>
<evidence type="ECO:0000256" key="1">
    <source>
        <dbReference type="SAM" id="Phobius"/>
    </source>
</evidence>
<keyword evidence="1" id="KW-1133">Transmembrane helix</keyword>
<name>A0A6J4S1N8_9ACTN</name>
<feature type="transmembrane region" description="Helical" evidence="1">
    <location>
        <begin position="6"/>
        <end position="30"/>
    </location>
</feature>
<accession>A0A6J4S1N8</accession>
<keyword evidence="1" id="KW-0472">Membrane</keyword>
<proteinExistence type="predicted"/>
<keyword evidence="1" id="KW-0812">Transmembrane</keyword>
<evidence type="ECO:0000313" key="2">
    <source>
        <dbReference type="EMBL" id="CAA9487532.1"/>
    </source>
</evidence>
<organism evidence="2">
    <name type="scientific">uncultured Rubrobacteraceae bacterium</name>
    <dbReference type="NCBI Taxonomy" id="349277"/>
    <lineage>
        <taxon>Bacteria</taxon>
        <taxon>Bacillati</taxon>
        <taxon>Actinomycetota</taxon>
        <taxon>Rubrobacteria</taxon>
        <taxon>Rubrobacterales</taxon>
        <taxon>Rubrobacteraceae</taxon>
        <taxon>environmental samples</taxon>
    </lineage>
</organism>
<dbReference type="EMBL" id="CADCVM010000183">
    <property type="protein sequence ID" value="CAA9487532.1"/>
    <property type="molecule type" value="Genomic_DNA"/>
</dbReference>
<reference evidence="2" key="1">
    <citation type="submission" date="2020-02" db="EMBL/GenBank/DDBJ databases">
        <authorList>
            <person name="Meier V. D."/>
        </authorList>
    </citation>
    <scope>NUCLEOTIDE SEQUENCE</scope>
    <source>
        <strain evidence="2">AVDCRST_MAG05</strain>
    </source>
</reference>
<feature type="transmembrane region" description="Helical" evidence="1">
    <location>
        <begin position="194"/>
        <end position="214"/>
    </location>
</feature>
<sequence length="220" mass="23162">MIGVLAPVFGLALLDSLNPSAVAITLYLLLAGGSFVPRVLSYAAGIFAANLALGTALMLGLGSVSGLFDGPVAYGAQAVVGVALLGYAVLAPDSPKKEKKERRPRSLGVGAVFLLGMTITVVEFSTALPYLGAVAILTNAGLTTAQWLPVLAAYNLVFVAPPLLLLGAYRLFGARLRPALERWRERLQGAGRETLLWILGIAGFLLLADSLRYFEFFGLL</sequence>
<dbReference type="InterPro" id="IPR021315">
    <property type="entry name" value="Gap/Sap"/>
</dbReference>
<dbReference type="AlphaFoldDB" id="A0A6J4S1N8"/>
<feature type="transmembrane region" description="Helical" evidence="1">
    <location>
        <begin position="111"/>
        <end position="131"/>
    </location>
</feature>
<dbReference type="Pfam" id="PF11139">
    <property type="entry name" value="SfLAP"/>
    <property type="match status" value="1"/>
</dbReference>
<feature type="transmembrane region" description="Helical" evidence="1">
    <location>
        <begin position="72"/>
        <end position="90"/>
    </location>
</feature>
<feature type="transmembrane region" description="Helical" evidence="1">
    <location>
        <begin position="151"/>
        <end position="173"/>
    </location>
</feature>
<protein>
    <submittedName>
        <fullName evidence="2">Uncharacterized protein</fullName>
    </submittedName>
</protein>
<feature type="transmembrane region" description="Helical" evidence="1">
    <location>
        <begin position="39"/>
        <end position="60"/>
    </location>
</feature>